<protein>
    <submittedName>
        <fullName evidence="2">Uncharacterized protein</fullName>
    </submittedName>
</protein>
<dbReference type="EMBL" id="JAMTCK010000020">
    <property type="protein sequence ID" value="MCP2169703.1"/>
    <property type="molecule type" value="Genomic_DNA"/>
</dbReference>
<comment type="caution">
    <text evidence="2">The sequence shown here is derived from an EMBL/GenBank/DDBJ whole genome shotgun (WGS) entry which is preliminary data.</text>
</comment>
<organism evidence="2 3">
    <name type="scientific">Goodfellowiella coeruleoviolacea</name>
    <dbReference type="NCBI Taxonomy" id="334858"/>
    <lineage>
        <taxon>Bacteria</taxon>
        <taxon>Bacillati</taxon>
        <taxon>Actinomycetota</taxon>
        <taxon>Actinomycetes</taxon>
        <taxon>Pseudonocardiales</taxon>
        <taxon>Pseudonocardiaceae</taxon>
        <taxon>Goodfellowiella</taxon>
    </lineage>
</organism>
<evidence type="ECO:0000313" key="3">
    <source>
        <dbReference type="Proteomes" id="UP001206128"/>
    </source>
</evidence>
<proteinExistence type="predicted"/>
<sequence length="60" mass="6809">MCRSKLCRGKGRRYATVADVEAALDRWRTTSEGQHAREMGRTRESRSCPDGGFHIVEVAR</sequence>
<evidence type="ECO:0000313" key="2">
    <source>
        <dbReference type="EMBL" id="MCP2169703.1"/>
    </source>
</evidence>
<dbReference type="AlphaFoldDB" id="A0AAE3KPC9"/>
<evidence type="ECO:0000256" key="1">
    <source>
        <dbReference type="SAM" id="MobiDB-lite"/>
    </source>
</evidence>
<accession>A0AAE3KPC9</accession>
<name>A0AAE3KPC9_9PSEU</name>
<reference evidence="2" key="1">
    <citation type="submission" date="2022-06" db="EMBL/GenBank/DDBJ databases">
        <title>Genomic Encyclopedia of Archaeal and Bacterial Type Strains, Phase II (KMG-II): from individual species to whole genera.</title>
        <authorList>
            <person name="Goeker M."/>
        </authorList>
    </citation>
    <scope>NUCLEOTIDE SEQUENCE</scope>
    <source>
        <strain evidence="2">DSM 43935</strain>
    </source>
</reference>
<gene>
    <name evidence="2" type="ORF">LX83_006589</name>
</gene>
<dbReference type="Proteomes" id="UP001206128">
    <property type="component" value="Unassembled WGS sequence"/>
</dbReference>
<feature type="compositionally biased region" description="Basic and acidic residues" evidence="1">
    <location>
        <begin position="31"/>
        <end position="47"/>
    </location>
</feature>
<keyword evidence="3" id="KW-1185">Reference proteome</keyword>
<feature type="region of interest" description="Disordered" evidence="1">
    <location>
        <begin position="31"/>
        <end position="52"/>
    </location>
</feature>